<protein>
    <submittedName>
        <fullName evidence="3">Putative component of type VI protein secretion system</fullName>
    </submittedName>
</protein>
<gene>
    <name evidence="3" type="ORF">GGD41_001220</name>
</gene>
<feature type="domain" description="FHA" evidence="2">
    <location>
        <begin position="32"/>
        <end position="102"/>
    </location>
</feature>
<evidence type="ECO:0000313" key="4">
    <source>
        <dbReference type="Proteomes" id="UP000572540"/>
    </source>
</evidence>
<dbReference type="InterPro" id="IPR000253">
    <property type="entry name" value="FHA_dom"/>
</dbReference>
<feature type="region of interest" description="Disordered" evidence="1">
    <location>
        <begin position="153"/>
        <end position="179"/>
    </location>
</feature>
<evidence type="ECO:0000259" key="2">
    <source>
        <dbReference type="Pfam" id="PF00498"/>
    </source>
</evidence>
<proteinExistence type="predicted"/>
<dbReference type="Gene3D" id="2.60.200.20">
    <property type="match status" value="1"/>
</dbReference>
<evidence type="ECO:0000313" key="3">
    <source>
        <dbReference type="EMBL" id="NYH13992.1"/>
    </source>
</evidence>
<dbReference type="InterPro" id="IPR008984">
    <property type="entry name" value="SMAD_FHA_dom_sf"/>
</dbReference>
<dbReference type="Proteomes" id="UP000572540">
    <property type="component" value="Unassembled WGS sequence"/>
</dbReference>
<dbReference type="CDD" id="cd00060">
    <property type="entry name" value="FHA"/>
    <property type="match status" value="1"/>
</dbReference>
<accession>A0A7Y9W4A9</accession>
<dbReference type="EMBL" id="JACCAU010000001">
    <property type="protein sequence ID" value="NYH13992.1"/>
    <property type="molecule type" value="Genomic_DNA"/>
</dbReference>
<dbReference type="AlphaFoldDB" id="A0A7Y9W4A9"/>
<name>A0A7Y9W4A9_9BURK</name>
<dbReference type="RefSeq" id="WP_179708211.1">
    <property type="nucleotide sequence ID" value="NZ_JACCAU010000001.1"/>
</dbReference>
<dbReference type="SUPFAM" id="SSF49879">
    <property type="entry name" value="SMAD/FHA domain"/>
    <property type="match status" value="1"/>
</dbReference>
<sequence>MPSFSLQLMIVACHGNALPNEPGAVFDAAGGSIGRAPDNTLVLPDDDDGGSAVARRHALISAHGDGWQLLNTSEHAAIAVNGKLVEPRGQIELHAGDIVNIGAYVLRAAACSELPVWNLTGGSTLTDARSAAGSGSGSGVTVGSAADSAENAAANPLYVTPRPRGFSEDRPFGPGTSTSTSLHDLLDTPLDPLALFEPPATTWSNTRWNDANVPDLFADLAAAPPGTFDASRTNNAPGHAIRDQAAEFDGHLRLKIATPIEETTRHGAVAQRTDYADAFGRLYDASACVVRVAVPNYGGKTHARNDPPHKATIDGGKAIESAAVLAHAFLDGAGVPCDAAAEAGLTPEFMHTLGTLVRTLKQHTGQN</sequence>
<reference evidence="3 4" key="1">
    <citation type="submission" date="2020-07" db="EMBL/GenBank/DDBJ databases">
        <title>Exploring microbial biodiversity for novel pathways involved in the catabolism of aromatic compounds derived from lignin.</title>
        <authorList>
            <person name="Elkins J."/>
        </authorList>
    </citation>
    <scope>NUCLEOTIDE SEQUENCE [LARGE SCALE GENOMIC DNA]</scope>
    <source>
        <strain evidence="3 4">H2C3B</strain>
    </source>
</reference>
<dbReference type="Pfam" id="PF00498">
    <property type="entry name" value="FHA"/>
    <property type="match status" value="1"/>
</dbReference>
<evidence type="ECO:0000256" key="1">
    <source>
        <dbReference type="SAM" id="MobiDB-lite"/>
    </source>
</evidence>
<comment type="caution">
    <text evidence="3">The sequence shown here is derived from an EMBL/GenBank/DDBJ whole genome shotgun (WGS) entry which is preliminary data.</text>
</comment>
<organism evidence="3 4">
    <name type="scientific">Paraburkholderia bryophila</name>
    <dbReference type="NCBI Taxonomy" id="420952"/>
    <lineage>
        <taxon>Bacteria</taxon>
        <taxon>Pseudomonadati</taxon>
        <taxon>Pseudomonadota</taxon>
        <taxon>Betaproteobacteria</taxon>
        <taxon>Burkholderiales</taxon>
        <taxon>Burkholderiaceae</taxon>
        <taxon>Paraburkholderia</taxon>
    </lineage>
</organism>